<gene>
    <name evidence="1" type="ORF">J3R30DRAFT_3702442</name>
</gene>
<sequence>MSPEELEELYAPYPPPDWSDITEAELAVIAKHNEGLPPTKQLPPAWHINHDALKYHWYRKPLVIYYGFGLGYQDWIKEHRLPTPPSASRPSSLLHLADRVRDRLRPRCNFYDLDLYIPLSVPYDTMLHLYDSHTFQQRELSEDEEQDVINILKQELPCLNDQEPRWFYSID</sequence>
<organism evidence="1 2">
    <name type="scientific">Lentinula aciculospora</name>
    <dbReference type="NCBI Taxonomy" id="153920"/>
    <lineage>
        <taxon>Eukaryota</taxon>
        <taxon>Fungi</taxon>
        <taxon>Dikarya</taxon>
        <taxon>Basidiomycota</taxon>
        <taxon>Agaricomycotina</taxon>
        <taxon>Agaricomycetes</taxon>
        <taxon>Agaricomycetidae</taxon>
        <taxon>Agaricales</taxon>
        <taxon>Marasmiineae</taxon>
        <taxon>Omphalotaceae</taxon>
        <taxon>Lentinula</taxon>
    </lineage>
</organism>
<reference evidence="1" key="1">
    <citation type="submission" date="2022-08" db="EMBL/GenBank/DDBJ databases">
        <title>A Global Phylogenomic Analysis of the Shiitake Genus Lentinula.</title>
        <authorList>
            <consortium name="DOE Joint Genome Institute"/>
            <person name="Sierra-Patev S."/>
            <person name="Min B."/>
            <person name="Naranjo-Ortiz M."/>
            <person name="Looney B."/>
            <person name="Konkel Z."/>
            <person name="Slot J.C."/>
            <person name="Sakamoto Y."/>
            <person name="Steenwyk J.L."/>
            <person name="Rokas A."/>
            <person name="Carro J."/>
            <person name="Camarero S."/>
            <person name="Ferreira P."/>
            <person name="Molpeceres G."/>
            <person name="Ruiz-Duenas F.J."/>
            <person name="Serrano A."/>
            <person name="Henrissat B."/>
            <person name="Drula E."/>
            <person name="Hughes K.W."/>
            <person name="Mata J.L."/>
            <person name="Ishikawa N.K."/>
            <person name="Vargas-Isla R."/>
            <person name="Ushijima S."/>
            <person name="Smith C.A."/>
            <person name="Ahrendt S."/>
            <person name="Andreopoulos W."/>
            <person name="He G."/>
            <person name="Labutti K."/>
            <person name="Lipzen A."/>
            <person name="Ng V."/>
            <person name="Riley R."/>
            <person name="Sandor L."/>
            <person name="Barry K."/>
            <person name="Martinez A.T."/>
            <person name="Xiao Y."/>
            <person name="Gibbons J.G."/>
            <person name="Terashima K."/>
            <person name="Grigoriev I.V."/>
            <person name="Hibbett D.S."/>
        </authorList>
    </citation>
    <scope>NUCLEOTIDE SEQUENCE</scope>
    <source>
        <strain evidence="1">JLM2183</strain>
    </source>
</reference>
<evidence type="ECO:0000313" key="2">
    <source>
        <dbReference type="Proteomes" id="UP001150266"/>
    </source>
</evidence>
<comment type="caution">
    <text evidence="1">The sequence shown here is derived from an EMBL/GenBank/DDBJ whole genome shotgun (WGS) entry which is preliminary data.</text>
</comment>
<dbReference type="OrthoDB" id="3260206at2759"/>
<dbReference type="EMBL" id="JAOTPV010000008">
    <property type="protein sequence ID" value="KAJ4479256.1"/>
    <property type="molecule type" value="Genomic_DNA"/>
</dbReference>
<dbReference type="Proteomes" id="UP001150266">
    <property type="component" value="Unassembled WGS sequence"/>
</dbReference>
<name>A0A9W9DPD0_9AGAR</name>
<proteinExistence type="predicted"/>
<accession>A0A9W9DPD0</accession>
<dbReference type="AlphaFoldDB" id="A0A9W9DPD0"/>
<protein>
    <submittedName>
        <fullName evidence="1">Uncharacterized protein</fullName>
    </submittedName>
</protein>
<evidence type="ECO:0000313" key="1">
    <source>
        <dbReference type="EMBL" id="KAJ4479256.1"/>
    </source>
</evidence>
<keyword evidence="2" id="KW-1185">Reference proteome</keyword>